<proteinExistence type="predicted"/>
<evidence type="ECO:0000313" key="2">
    <source>
        <dbReference type="EMBL" id="KAF4037446.1"/>
    </source>
</evidence>
<keyword evidence="3" id="KW-1185">Reference proteome</keyword>
<comment type="caution">
    <text evidence="2">The sequence shown here is derived from an EMBL/GenBank/DDBJ whole genome shotgun (WGS) entry which is preliminary data.</text>
</comment>
<name>A0A833WU65_PHYIN</name>
<organism evidence="2 3">
    <name type="scientific">Phytophthora infestans</name>
    <name type="common">Potato late blight agent</name>
    <name type="synonym">Botrytis infestans</name>
    <dbReference type="NCBI Taxonomy" id="4787"/>
    <lineage>
        <taxon>Eukaryota</taxon>
        <taxon>Sar</taxon>
        <taxon>Stramenopiles</taxon>
        <taxon>Oomycota</taxon>
        <taxon>Peronosporomycetes</taxon>
        <taxon>Peronosporales</taxon>
        <taxon>Peronosporaceae</taxon>
        <taxon>Phytophthora</taxon>
    </lineage>
</organism>
<feature type="transmembrane region" description="Helical" evidence="1">
    <location>
        <begin position="70"/>
        <end position="89"/>
    </location>
</feature>
<gene>
    <name evidence="2" type="ORF">GN244_ATG10489</name>
</gene>
<evidence type="ECO:0000256" key="1">
    <source>
        <dbReference type="SAM" id="Phobius"/>
    </source>
</evidence>
<keyword evidence="1" id="KW-0472">Membrane</keyword>
<evidence type="ECO:0000313" key="3">
    <source>
        <dbReference type="Proteomes" id="UP000602510"/>
    </source>
</evidence>
<dbReference type="EMBL" id="WSZM01000239">
    <property type="protein sequence ID" value="KAF4037446.1"/>
    <property type="molecule type" value="Genomic_DNA"/>
</dbReference>
<keyword evidence="1" id="KW-1133">Transmembrane helix</keyword>
<dbReference type="Proteomes" id="UP000602510">
    <property type="component" value="Unassembled WGS sequence"/>
</dbReference>
<protein>
    <submittedName>
        <fullName evidence="2">Uncharacterized protein</fullName>
    </submittedName>
</protein>
<dbReference type="AlphaFoldDB" id="A0A833WU65"/>
<accession>A0A833WU65</accession>
<sequence length="95" mass="10554">MCGGVLSIIWAMVRNIVTYFNRVFSHGDSMLLAAKLIGFFIVYNLGPSVSMSIQEYFGWSYQSLMYQGDFMGSISIAVGLMFVAIWVHVEKPASG</sequence>
<feature type="transmembrane region" description="Helical" evidence="1">
    <location>
        <begin position="30"/>
        <end position="50"/>
    </location>
</feature>
<keyword evidence="1" id="KW-0812">Transmembrane</keyword>
<reference evidence="2" key="1">
    <citation type="submission" date="2020-04" db="EMBL/GenBank/DDBJ databases">
        <title>Hybrid Assembly of Korean Phytophthora infestans isolates.</title>
        <authorList>
            <person name="Prokchorchik M."/>
            <person name="Lee Y."/>
            <person name="Seo J."/>
            <person name="Cho J.-H."/>
            <person name="Park Y.-E."/>
            <person name="Jang D.-C."/>
            <person name="Im J.-S."/>
            <person name="Choi J.-G."/>
            <person name="Park H.-J."/>
            <person name="Lee G.-B."/>
            <person name="Lee Y.-G."/>
            <person name="Hong S.-Y."/>
            <person name="Cho K."/>
            <person name="Sohn K.H."/>
        </authorList>
    </citation>
    <scope>NUCLEOTIDE SEQUENCE</scope>
    <source>
        <strain evidence="2">KR_1_A1</strain>
    </source>
</reference>